<reference evidence="6 7" key="1">
    <citation type="submission" date="2016-03" db="EMBL/GenBank/DDBJ databases">
        <title>Whole genome sequencing of Grifola frondosa 9006-11.</title>
        <authorList>
            <person name="Min B."/>
            <person name="Park H."/>
            <person name="Kim J.-G."/>
            <person name="Cho H."/>
            <person name="Oh Y.-L."/>
            <person name="Kong W.-S."/>
            <person name="Choi I.-G."/>
        </authorList>
    </citation>
    <scope>NUCLEOTIDE SEQUENCE [LARGE SCALE GENOMIC DNA]</scope>
    <source>
        <strain evidence="6 7">9006-11</strain>
    </source>
</reference>
<evidence type="ECO:0000256" key="4">
    <source>
        <dbReference type="SAM" id="MobiDB-lite"/>
    </source>
</evidence>
<dbReference type="PANTHER" id="PTHR13430:SF4">
    <property type="entry name" value="AUTOPHAGY-RELATED PROTEIN 13"/>
    <property type="match status" value="1"/>
</dbReference>
<comment type="similarity">
    <text evidence="1 3">Belongs to the ATG13 family. Fungi subfamily.</text>
</comment>
<name>A0A1C7MKG9_GRIFR</name>
<organism evidence="6 7">
    <name type="scientific">Grifola frondosa</name>
    <name type="common">Maitake</name>
    <name type="synonym">Polyporus frondosus</name>
    <dbReference type="NCBI Taxonomy" id="5627"/>
    <lineage>
        <taxon>Eukaryota</taxon>
        <taxon>Fungi</taxon>
        <taxon>Dikarya</taxon>
        <taxon>Basidiomycota</taxon>
        <taxon>Agaricomycotina</taxon>
        <taxon>Agaricomycetes</taxon>
        <taxon>Polyporales</taxon>
        <taxon>Grifolaceae</taxon>
        <taxon>Grifola</taxon>
    </lineage>
</organism>
<feature type="region of interest" description="Disordered" evidence="4">
    <location>
        <begin position="381"/>
        <end position="459"/>
    </location>
</feature>
<dbReference type="Proteomes" id="UP000092993">
    <property type="component" value="Unassembled WGS sequence"/>
</dbReference>
<evidence type="ECO:0000256" key="1">
    <source>
        <dbReference type="ARBA" id="ARBA00005246"/>
    </source>
</evidence>
<dbReference type="GO" id="GO:0000423">
    <property type="term" value="P:mitophagy"/>
    <property type="evidence" value="ECO:0007669"/>
    <property type="project" value="TreeGrafter"/>
</dbReference>
<dbReference type="GO" id="GO:0034497">
    <property type="term" value="P:protein localization to phagophore assembly site"/>
    <property type="evidence" value="ECO:0007669"/>
    <property type="project" value="TreeGrafter"/>
</dbReference>
<dbReference type="GO" id="GO:1990316">
    <property type="term" value="C:Atg1/ULK1 kinase complex"/>
    <property type="evidence" value="ECO:0007669"/>
    <property type="project" value="InterPro"/>
</dbReference>
<dbReference type="GO" id="GO:0034727">
    <property type="term" value="P:piecemeal microautophagy of the nucleus"/>
    <property type="evidence" value="ECO:0007669"/>
    <property type="project" value="TreeGrafter"/>
</dbReference>
<gene>
    <name evidence="6" type="primary">atg13</name>
    <name evidence="6" type="ORF">A0H81_01859</name>
</gene>
<dbReference type="PANTHER" id="PTHR13430">
    <property type="match status" value="1"/>
</dbReference>
<feature type="compositionally biased region" description="Low complexity" evidence="4">
    <location>
        <begin position="316"/>
        <end position="336"/>
    </location>
</feature>
<evidence type="ECO:0000256" key="2">
    <source>
        <dbReference type="ARBA" id="ARBA00023006"/>
    </source>
</evidence>
<evidence type="ECO:0000313" key="7">
    <source>
        <dbReference type="Proteomes" id="UP000092993"/>
    </source>
</evidence>
<evidence type="ECO:0000256" key="3">
    <source>
        <dbReference type="RuleBase" id="RU361214"/>
    </source>
</evidence>
<dbReference type="Pfam" id="PF10033">
    <property type="entry name" value="ATG13"/>
    <property type="match status" value="1"/>
</dbReference>
<proteinExistence type="inferred from homology"/>
<keyword evidence="7" id="KW-1185">Reference proteome</keyword>
<dbReference type="STRING" id="5627.A0A1C7MKG9"/>
<evidence type="ECO:0000313" key="6">
    <source>
        <dbReference type="EMBL" id="OBZ77362.1"/>
    </source>
</evidence>
<dbReference type="AlphaFoldDB" id="A0A1C7MKG9"/>
<feature type="domain" description="Autophagy-related protein 13 N-terminal" evidence="5">
    <location>
        <begin position="86"/>
        <end position="213"/>
    </location>
</feature>
<feature type="compositionally biased region" description="Low complexity" evidence="4">
    <location>
        <begin position="383"/>
        <end position="416"/>
    </location>
</feature>
<protein>
    <recommendedName>
        <fullName evidence="3">Autophagy-related protein 13</fullName>
    </recommendedName>
</protein>
<feature type="region of interest" description="Disordered" evidence="4">
    <location>
        <begin position="237"/>
        <end position="343"/>
    </location>
</feature>
<accession>A0A1C7MKG9</accession>
<dbReference type="Gene3D" id="3.30.900.10">
    <property type="entry name" value="HORMA domain"/>
    <property type="match status" value="1"/>
</dbReference>
<dbReference type="InterPro" id="IPR018731">
    <property type="entry name" value="Atg13_N"/>
</dbReference>
<dbReference type="OMA" id="RMNTANT"/>
<comment type="caution">
    <text evidence="6">The sequence shown here is derived from an EMBL/GenBank/DDBJ whole genome shotgun (WGS) entry which is preliminary data.</text>
</comment>
<dbReference type="GO" id="GO:0000407">
    <property type="term" value="C:phagophore assembly site"/>
    <property type="evidence" value="ECO:0007669"/>
    <property type="project" value="TreeGrafter"/>
</dbReference>
<keyword evidence="2 3" id="KW-0072">Autophagy</keyword>
<sequence>MSNDESQKADQIAHRLYTKLILVVNHARATAEPSEDAKIDHWFNLDIPDPDIFRRHTRIYRSISTTHYVPVFQLQVLLCVPELTNNQYILLETWDLVFTPAHTQQEVFAATMYKHSLTLFRSIFTMLRILPSWKLARRLRRRGAGGRGGNFSIELHVQGPEEGGETVEGILGFGMPPAPTAPAFSTDSHSFPKITHATGCFAFSATYLTSPNFQLESLESVLSSRFLSLDEGPDFTPTLVKNQQRDSISGSPGSLPVRTSLPRLPPRSIADRFVLPPAVHTRTTSLPGLGGSSPRGMQPVALPGARRPSNAGIGTAGSTSGMSDGSSSRQGAGSTSSRDDAVSTLAARLRRESMGAGRGYDGPSPGPVPIRQQALSTVNPFKSSTLSSGSPSLHSASHSLRQHSPLSSAGGPSLPARPAHTSPTSSRLPVPPSPIGIGSKMPSSPVTPLRPSPHLRHQV</sequence>
<dbReference type="EMBL" id="LUGG01000002">
    <property type="protein sequence ID" value="OBZ77362.1"/>
    <property type="molecule type" value="Genomic_DNA"/>
</dbReference>
<evidence type="ECO:0000259" key="5">
    <source>
        <dbReference type="Pfam" id="PF10033"/>
    </source>
</evidence>
<dbReference type="GO" id="GO:0005829">
    <property type="term" value="C:cytosol"/>
    <property type="evidence" value="ECO:0007669"/>
    <property type="project" value="TreeGrafter"/>
</dbReference>
<dbReference type="OrthoDB" id="70161at2759"/>
<dbReference type="InterPro" id="IPR040182">
    <property type="entry name" value="ATG13"/>
</dbReference>
<dbReference type="InterPro" id="IPR036570">
    <property type="entry name" value="HORMA_dom_sf"/>
</dbReference>
<feature type="compositionally biased region" description="Polar residues" evidence="4">
    <location>
        <begin position="239"/>
        <end position="252"/>
    </location>
</feature>